<keyword evidence="1" id="KW-0732">Signal</keyword>
<protein>
    <recommendedName>
        <fullName evidence="2">Fibronectin type-III domain-containing protein</fullName>
    </recommendedName>
</protein>
<dbReference type="SMART" id="SM00060">
    <property type="entry name" value="FN3"/>
    <property type="match status" value="7"/>
</dbReference>
<dbReference type="OMA" id="CGHTYLM"/>
<dbReference type="GeneTree" id="ENSGT00390000004674"/>
<feature type="domain" description="Fibronectin type-III" evidence="2">
    <location>
        <begin position="455"/>
        <end position="539"/>
    </location>
</feature>
<evidence type="ECO:0000259" key="2">
    <source>
        <dbReference type="PROSITE" id="PS50853"/>
    </source>
</evidence>
<feature type="domain" description="Fibronectin type-III" evidence="2">
    <location>
        <begin position="108"/>
        <end position="195"/>
    </location>
</feature>
<keyword evidence="4" id="KW-1185">Reference proteome</keyword>
<dbReference type="SUPFAM" id="SSF49265">
    <property type="entry name" value="Fibronectin type III"/>
    <property type="match status" value="5"/>
</dbReference>
<sequence>SCIYFVLVLLQVAVTSVLAPEMMDPIQSVKPKNSRTLMVNFILKSGASHYIIRVQSTNGFFREDSVSSSPAEIHSLMPYTEYSISIMAVNSGGRSQPSLPVTAKTVLPPIELTSSSPSNDSITLSWSPIASAVKYTLTIYKFGSDTHMKHNTSGTNLTIPGLDAGSLYAISGHAWDLEGREGENSLYINQTTRPPTPTSVNVSMVTNSSVAGIFVSWDEAEQAYGSIQYHVISDQNLTCNSTSHSCTLWAAGCGETHTIQVTASNKAGPSQPSAPVLFITYPCPPGSLQLVESPEGNCTLKWNPVLHADRYEAFIKRGDGGEETCNTTRNNCTYHCECGYTYLMSVFAFNQAGSSPEGEVFKYTTLPCCPEGVAVSAVSTDTLEITWAAARGAELYETRAVDGSDVILCNDTAPVCALSDLSCDSSYSVLVAPCNEISGCNRACSTHTKDTAPCMPMNLQLTLKNSSCVGVSWTAQNRAATYAVRALGGDGVHSCTTSGNSCDIAELPCGSTYEISVTATSAAGQSLPSYTDKLDTEPCCPLNLTVDQVTQAMTNVSWSPARGSSSFIISLTSSRGHARCHTQESHCLMGCITCGTNYTVTMEAYSQSGQKSNCTYQGFSSSPCCPSGVRLYRMDGNSLRVYWRSSGSSHAHVTELLGSSNNYTCTASPGQNTCDIAEVQCGDVYSVVVPLAPEGRKVLFCAHRLYSVTCSGSLVGTVVFRGKRRATSNIR</sequence>
<dbReference type="CDD" id="cd00063">
    <property type="entry name" value="FN3"/>
    <property type="match status" value="5"/>
</dbReference>
<feature type="signal peptide" evidence="1">
    <location>
        <begin position="1"/>
        <end position="19"/>
    </location>
</feature>
<dbReference type="HOGENOM" id="CLU_024430_0_0_1"/>
<dbReference type="Proteomes" id="UP000007303">
    <property type="component" value="Unassembled WGS sequence"/>
</dbReference>
<dbReference type="PANTHER" id="PTHR47135:SF1">
    <property type="entry name" value="FIBRONECTIN TYPE III DOMAIN-CONTAINING PROTEIN 7"/>
    <property type="match status" value="1"/>
</dbReference>
<feature type="domain" description="Fibronectin type-III" evidence="2">
    <location>
        <begin position="284"/>
        <end position="368"/>
    </location>
</feature>
<reference evidence="3" key="3">
    <citation type="submission" date="2025-09" db="UniProtKB">
        <authorList>
            <consortium name="Ensembl"/>
        </authorList>
    </citation>
    <scope>IDENTIFICATION</scope>
</reference>
<dbReference type="InterPro" id="IPR003961">
    <property type="entry name" value="FN3_dom"/>
</dbReference>
<accession>H3CMU1</accession>
<reference evidence="4" key="1">
    <citation type="journal article" date="2004" name="Nature">
        <title>Genome duplication in the teleost fish Tetraodon nigroviridis reveals the early vertebrate proto-karyotype.</title>
        <authorList>
            <person name="Jaillon O."/>
            <person name="Aury J.-M."/>
            <person name="Brunet F."/>
            <person name="Petit J.-L."/>
            <person name="Stange-Thomann N."/>
            <person name="Mauceli E."/>
            <person name="Bouneau L."/>
            <person name="Fischer C."/>
            <person name="Ozouf-Costaz C."/>
            <person name="Bernot A."/>
            <person name="Nicaud S."/>
            <person name="Jaffe D."/>
            <person name="Fisher S."/>
            <person name="Lutfalla G."/>
            <person name="Dossat C."/>
            <person name="Segurens B."/>
            <person name="Dasilva C."/>
            <person name="Salanoubat M."/>
            <person name="Levy M."/>
            <person name="Boudet N."/>
            <person name="Castellano S."/>
            <person name="Anthouard V."/>
            <person name="Jubin C."/>
            <person name="Castelli V."/>
            <person name="Katinka M."/>
            <person name="Vacherie B."/>
            <person name="Biemont C."/>
            <person name="Skalli Z."/>
            <person name="Cattolico L."/>
            <person name="Poulain J."/>
            <person name="De Berardinis V."/>
            <person name="Cruaud C."/>
            <person name="Duprat S."/>
            <person name="Brottier P."/>
            <person name="Coutanceau J.-P."/>
            <person name="Gouzy J."/>
            <person name="Parra G."/>
            <person name="Lardier G."/>
            <person name="Chapple C."/>
            <person name="McKernan K.J."/>
            <person name="McEwan P."/>
            <person name="Bosak S."/>
            <person name="Kellis M."/>
            <person name="Volff J.-N."/>
            <person name="Guigo R."/>
            <person name="Zody M.C."/>
            <person name="Mesirov J."/>
            <person name="Lindblad-Toh K."/>
            <person name="Birren B."/>
            <person name="Nusbaum C."/>
            <person name="Kahn D."/>
            <person name="Robinson-Rechavi M."/>
            <person name="Laudet V."/>
            <person name="Schachter V."/>
            <person name="Quetier F."/>
            <person name="Saurin W."/>
            <person name="Scarpelli C."/>
            <person name="Wincker P."/>
            <person name="Lander E.S."/>
            <person name="Weissenbach J."/>
            <person name="Roest Crollius H."/>
        </authorList>
    </citation>
    <scope>NUCLEOTIDE SEQUENCE [LARGE SCALE GENOMIC DNA]</scope>
</reference>
<dbReference type="InterPro" id="IPR036116">
    <property type="entry name" value="FN3_sf"/>
</dbReference>
<dbReference type="InParanoid" id="H3CMU1"/>
<dbReference type="PROSITE" id="PS50853">
    <property type="entry name" value="FN3"/>
    <property type="match status" value="4"/>
</dbReference>
<reference evidence="3" key="2">
    <citation type="submission" date="2025-08" db="UniProtKB">
        <authorList>
            <consortium name="Ensembl"/>
        </authorList>
    </citation>
    <scope>IDENTIFICATION</scope>
</reference>
<feature type="chain" id="PRO_5003582454" description="Fibronectin type-III domain-containing protein" evidence="1">
    <location>
        <begin position="20"/>
        <end position="731"/>
    </location>
</feature>
<evidence type="ECO:0000313" key="3">
    <source>
        <dbReference type="Ensembl" id="ENSTNIP00000009572.1"/>
    </source>
</evidence>
<proteinExistence type="predicted"/>
<dbReference type="Gene3D" id="2.60.40.10">
    <property type="entry name" value="Immunoglobulins"/>
    <property type="match status" value="6"/>
</dbReference>
<name>H3CMU1_TETNG</name>
<organism evidence="3 4">
    <name type="scientific">Tetraodon nigroviridis</name>
    <name type="common">Spotted green pufferfish</name>
    <name type="synonym">Chelonodon nigroviridis</name>
    <dbReference type="NCBI Taxonomy" id="99883"/>
    <lineage>
        <taxon>Eukaryota</taxon>
        <taxon>Metazoa</taxon>
        <taxon>Chordata</taxon>
        <taxon>Craniata</taxon>
        <taxon>Vertebrata</taxon>
        <taxon>Euteleostomi</taxon>
        <taxon>Actinopterygii</taxon>
        <taxon>Neopterygii</taxon>
        <taxon>Teleostei</taxon>
        <taxon>Neoteleostei</taxon>
        <taxon>Acanthomorphata</taxon>
        <taxon>Eupercaria</taxon>
        <taxon>Tetraodontiformes</taxon>
        <taxon>Tetradontoidea</taxon>
        <taxon>Tetraodontidae</taxon>
        <taxon>Tetraodon</taxon>
    </lineage>
</organism>
<dbReference type="Gene3D" id="6.10.250.2590">
    <property type="match status" value="1"/>
</dbReference>
<dbReference type="AlphaFoldDB" id="H3CMU1"/>
<evidence type="ECO:0000313" key="4">
    <source>
        <dbReference type="Proteomes" id="UP000007303"/>
    </source>
</evidence>
<dbReference type="PANTHER" id="PTHR47135">
    <property type="entry name" value="FIBRONECTIN TYPE III DOMAIN-CONTAINING PROTEIN 7"/>
    <property type="match status" value="1"/>
</dbReference>
<dbReference type="Ensembl" id="ENSTNIT00000009747.1">
    <property type="protein sequence ID" value="ENSTNIP00000009572.1"/>
    <property type="gene ID" value="ENSTNIG00000006785.1"/>
</dbReference>
<feature type="domain" description="Fibronectin type-III" evidence="2">
    <location>
        <begin position="196"/>
        <end position="283"/>
    </location>
</feature>
<dbReference type="InterPro" id="IPR013783">
    <property type="entry name" value="Ig-like_fold"/>
</dbReference>
<dbReference type="Pfam" id="PF00041">
    <property type="entry name" value="fn3"/>
    <property type="match status" value="1"/>
</dbReference>
<evidence type="ECO:0000256" key="1">
    <source>
        <dbReference type="SAM" id="SignalP"/>
    </source>
</evidence>